<comment type="catalytic activity">
    <reaction evidence="8">
        <text>beta-D-glucose 1-phosphate = beta-D-glucose 6-phosphate</text>
        <dbReference type="Rhea" id="RHEA:20113"/>
        <dbReference type="ChEBI" id="CHEBI:57684"/>
        <dbReference type="ChEBI" id="CHEBI:58247"/>
        <dbReference type="EC" id="5.4.2.6"/>
    </reaction>
</comment>
<evidence type="ECO:0000313" key="12">
    <source>
        <dbReference type="Proteomes" id="UP000316196"/>
    </source>
</evidence>
<keyword evidence="12" id="KW-1185">Reference proteome</keyword>
<keyword evidence="6" id="KW-0413">Isomerase</keyword>
<dbReference type="SFLD" id="SFLDG01129">
    <property type="entry name" value="C1.5:_HAD__Beta-PGM__Phosphata"/>
    <property type="match status" value="1"/>
</dbReference>
<dbReference type="Pfam" id="PF00702">
    <property type="entry name" value="Hydrolase"/>
    <property type="match status" value="1"/>
</dbReference>
<dbReference type="PANTHER" id="PTHR46193">
    <property type="entry name" value="6-PHOSPHOGLUCONATE PHOSPHATASE"/>
    <property type="match status" value="1"/>
</dbReference>
<proteinExistence type="inferred from homology"/>
<evidence type="ECO:0000256" key="8">
    <source>
        <dbReference type="ARBA" id="ARBA00044926"/>
    </source>
</evidence>
<evidence type="ECO:0000256" key="10">
    <source>
        <dbReference type="ARBA" id="ARBA00044991"/>
    </source>
</evidence>
<dbReference type="InterPro" id="IPR010976">
    <property type="entry name" value="B-phosphoglucomutase_hydrolase"/>
</dbReference>
<keyword evidence="11" id="KW-0378">Hydrolase</keyword>
<accession>A0A542ZCJ2</accession>
<comment type="cofactor">
    <cofactor evidence="1">
        <name>Mg(2+)</name>
        <dbReference type="ChEBI" id="CHEBI:18420"/>
    </cofactor>
</comment>
<evidence type="ECO:0000256" key="4">
    <source>
        <dbReference type="ARBA" id="ARBA00022723"/>
    </source>
</evidence>
<evidence type="ECO:0000256" key="6">
    <source>
        <dbReference type="ARBA" id="ARBA00023235"/>
    </source>
</evidence>
<dbReference type="NCBIfam" id="TIGR02009">
    <property type="entry name" value="PGMB-YQAB-SF"/>
    <property type="match status" value="1"/>
</dbReference>
<name>A0A542ZCJ2_9ACTN</name>
<dbReference type="Gene3D" id="3.40.50.1000">
    <property type="entry name" value="HAD superfamily/HAD-like"/>
    <property type="match status" value="1"/>
</dbReference>
<dbReference type="Gene3D" id="1.10.150.240">
    <property type="entry name" value="Putative phosphatase, domain 2"/>
    <property type="match status" value="1"/>
</dbReference>
<evidence type="ECO:0000256" key="1">
    <source>
        <dbReference type="ARBA" id="ARBA00001946"/>
    </source>
</evidence>
<reference evidence="11 12" key="1">
    <citation type="submission" date="2019-06" db="EMBL/GenBank/DDBJ databases">
        <title>Sequencing the genomes of 1000 actinobacteria strains.</title>
        <authorList>
            <person name="Klenk H.-P."/>
        </authorList>
    </citation>
    <scope>NUCLEOTIDE SEQUENCE [LARGE SCALE GENOMIC DNA]</scope>
    <source>
        <strain evidence="11 12">DSM 8251</strain>
    </source>
</reference>
<dbReference type="InterPro" id="IPR036412">
    <property type="entry name" value="HAD-like_sf"/>
</dbReference>
<comment type="caution">
    <text evidence="11">The sequence shown here is derived from an EMBL/GenBank/DDBJ whole genome shotgun (WGS) entry which is preliminary data.</text>
</comment>
<dbReference type="GO" id="GO:0008801">
    <property type="term" value="F:beta-phosphoglucomutase activity"/>
    <property type="evidence" value="ECO:0007669"/>
    <property type="project" value="UniProtKB-EC"/>
</dbReference>
<sequence length="240" mass="25392">MTWLDDLDPAAILFDLDGVLTPTAEVHRRAWSELFTDYLDRRGVAPYTEADYYDHIDGKPRYDGVRHMLDARGIELPEGDPSDAPDAETVCGLGNRKDATFNTILETEGIEPYPASVRFLDHVMGRGMAVAVVSSSKNATKVLAAAGLSDRFEVVVDGLVAVSAELPGKPAPDMFLHGARLLGVPAEKCIVVEDALSGVRAGAAGGFAGVVGVDRGTGEERLRDAGADVVVAELDEIGGA</sequence>
<dbReference type="AlphaFoldDB" id="A0A542ZCJ2"/>
<dbReference type="SUPFAM" id="SSF56784">
    <property type="entry name" value="HAD-like"/>
    <property type="match status" value="1"/>
</dbReference>
<evidence type="ECO:0000256" key="7">
    <source>
        <dbReference type="ARBA" id="ARBA00023277"/>
    </source>
</evidence>
<dbReference type="SFLD" id="SFLDS00003">
    <property type="entry name" value="Haloacid_Dehalogenase"/>
    <property type="match status" value="1"/>
</dbReference>
<keyword evidence="5" id="KW-0460">Magnesium</keyword>
<dbReference type="GO" id="GO:0046872">
    <property type="term" value="F:metal ion binding"/>
    <property type="evidence" value="ECO:0007669"/>
    <property type="project" value="UniProtKB-KW"/>
</dbReference>
<keyword evidence="7" id="KW-0119">Carbohydrate metabolism</keyword>
<dbReference type="EMBL" id="VFOR01000002">
    <property type="protein sequence ID" value="TQL58066.1"/>
    <property type="molecule type" value="Genomic_DNA"/>
</dbReference>
<evidence type="ECO:0000256" key="3">
    <source>
        <dbReference type="ARBA" id="ARBA00022553"/>
    </source>
</evidence>
<evidence type="ECO:0000313" key="11">
    <source>
        <dbReference type="EMBL" id="TQL58066.1"/>
    </source>
</evidence>
<dbReference type="InterPro" id="IPR023198">
    <property type="entry name" value="PGP-like_dom2"/>
</dbReference>
<organism evidence="11 12">
    <name type="scientific">Propioniferax innocua</name>
    <dbReference type="NCBI Taxonomy" id="1753"/>
    <lineage>
        <taxon>Bacteria</taxon>
        <taxon>Bacillati</taxon>
        <taxon>Actinomycetota</taxon>
        <taxon>Actinomycetes</taxon>
        <taxon>Propionibacteriales</taxon>
        <taxon>Propionibacteriaceae</taxon>
        <taxon>Propioniferax</taxon>
    </lineage>
</organism>
<dbReference type="EC" id="5.4.2.6" evidence="9"/>
<dbReference type="GO" id="GO:0016787">
    <property type="term" value="F:hydrolase activity"/>
    <property type="evidence" value="ECO:0007669"/>
    <property type="project" value="UniProtKB-KW"/>
</dbReference>
<dbReference type="InterPro" id="IPR006439">
    <property type="entry name" value="HAD-SF_hydro_IA"/>
</dbReference>
<gene>
    <name evidence="11" type="ORF">FB460_1919</name>
</gene>
<keyword evidence="4" id="KW-0479">Metal-binding</keyword>
<dbReference type="NCBIfam" id="TIGR01509">
    <property type="entry name" value="HAD-SF-IA-v3"/>
    <property type="match status" value="1"/>
</dbReference>
<dbReference type="PANTHER" id="PTHR46193:SF18">
    <property type="entry name" value="HEXITOL PHOSPHATASE B"/>
    <property type="match status" value="1"/>
</dbReference>
<dbReference type="OrthoDB" id="9797743at2"/>
<evidence type="ECO:0000256" key="9">
    <source>
        <dbReference type="ARBA" id="ARBA00044968"/>
    </source>
</evidence>
<dbReference type="InterPro" id="IPR051600">
    <property type="entry name" value="Beta-PGM-like"/>
</dbReference>
<keyword evidence="3" id="KW-0597">Phosphoprotein</keyword>
<dbReference type="RefSeq" id="WP_142093895.1">
    <property type="nucleotide sequence ID" value="NZ_BAAAMD010000004.1"/>
</dbReference>
<evidence type="ECO:0000256" key="5">
    <source>
        <dbReference type="ARBA" id="ARBA00022842"/>
    </source>
</evidence>
<dbReference type="Proteomes" id="UP000316196">
    <property type="component" value="Unassembled WGS sequence"/>
</dbReference>
<comment type="similarity">
    <text evidence="2">Belongs to the HAD-like hydrolase superfamily. CbbY/CbbZ/Gph/YieH family.</text>
</comment>
<protein>
    <recommendedName>
        <fullName evidence="10">Beta-phosphoglucomutase</fullName>
        <ecNumber evidence="9">5.4.2.6</ecNumber>
    </recommendedName>
</protein>
<dbReference type="InterPro" id="IPR023214">
    <property type="entry name" value="HAD_sf"/>
</dbReference>
<evidence type="ECO:0000256" key="2">
    <source>
        <dbReference type="ARBA" id="ARBA00006171"/>
    </source>
</evidence>